<protein>
    <recommendedName>
        <fullName evidence="4">Collagen-like protein</fullName>
    </recommendedName>
</protein>
<evidence type="ECO:0000313" key="3">
    <source>
        <dbReference type="Proteomes" id="UP001165366"/>
    </source>
</evidence>
<dbReference type="Proteomes" id="UP001165366">
    <property type="component" value="Unassembled WGS sequence"/>
</dbReference>
<evidence type="ECO:0000256" key="1">
    <source>
        <dbReference type="SAM" id="SignalP"/>
    </source>
</evidence>
<dbReference type="EMBL" id="JAKLWS010000027">
    <property type="protein sequence ID" value="MCG2590188.1"/>
    <property type="molecule type" value="Genomic_DNA"/>
</dbReference>
<dbReference type="PROSITE" id="PS51257">
    <property type="entry name" value="PROKAR_LIPOPROTEIN"/>
    <property type="match status" value="1"/>
</dbReference>
<reference evidence="2" key="2">
    <citation type="submission" date="2024-05" db="EMBL/GenBank/DDBJ databases">
        <title>Rhodohalobacter halophilus gen. nov., sp. nov., a moderately halophilic member of the family Balneolaceae.</title>
        <authorList>
            <person name="Xia J."/>
        </authorList>
    </citation>
    <scope>NUCLEOTIDE SEQUENCE</scope>
    <source>
        <strain evidence="2">WB101</strain>
    </source>
</reference>
<accession>A0ABS9KH67</accession>
<gene>
    <name evidence="2" type="ORF">L6773_16545</name>
</gene>
<keyword evidence="1" id="KW-0732">Signal</keyword>
<evidence type="ECO:0008006" key="4">
    <source>
        <dbReference type="Google" id="ProtNLM"/>
    </source>
</evidence>
<name>A0ABS9KH67_9BACT</name>
<comment type="caution">
    <text evidence="2">The sequence shown here is derived from an EMBL/GenBank/DDBJ whole genome shotgun (WGS) entry which is preliminary data.</text>
</comment>
<proteinExistence type="predicted"/>
<evidence type="ECO:0000313" key="2">
    <source>
        <dbReference type="EMBL" id="MCG2590188.1"/>
    </source>
</evidence>
<dbReference type="RefSeq" id="WP_237855547.1">
    <property type="nucleotide sequence ID" value="NZ_JAKLWS010000027.1"/>
</dbReference>
<feature type="signal peptide" evidence="1">
    <location>
        <begin position="1"/>
        <end position="22"/>
    </location>
</feature>
<organism evidence="2 3">
    <name type="scientific">Rhodohalobacter sulfatireducens</name>
    <dbReference type="NCBI Taxonomy" id="2911366"/>
    <lineage>
        <taxon>Bacteria</taxon>
        <taxon>Pseudomonadati</taxon>
        <taxon>Balneolota</taxon>
        <taxon>Balneolia</taxon>
        <taxon>Balneolales</taxon>
        <taxon>Balneolaceae</taxon>
        <taxon>Rhodohalobacter</taxon>
    </lineage>
</organism>
<feature type="chain" id="PRO_5045915627" description="Collagen-like protein" evidence="1">
    <location>
        <begin position="23"/>
        <end position="176"/>
    </location>
</feature>
<keyword evidence="3" id="KW-1185">Reference proteome</keyword>
<reference evidence="2" key="1">
    <citation type="submission" date="2022-01" db="EMBL/GenBank/DDBJ databases">
        <authorList>
            <person name="Wang Y."/>
        </authorList>
    </citation>
    <scope>NUCLEOTIDE SEQUENCE</scope>
    <source>
        <strain evidence="2">WB101</strain>
    </source>
</reference>
<sequence length="176" mass="19684">MKKIMKTITALLFMTVVLISCGERGPVGPEGPPGPPGPEILPTSFEFNASLTPGNNFEFFNEIPGDVEVFDSDVVIAFVFEDYIEEDDLEVWRQLPLTEFNSKGTVLIDFDFTMVDVRVFLDANYLLTASDGYEDMLIRAVHIPANFAAKMKPESLKAIQTPDELQQYLGVEIQKL</sequence>